<evidence type="ECO:0000256" key="1">
    <source>
        <dbReference type="SAM" id="MobiDB-lite"/>
    </source>
</evidence>
<organism evidence="2 3">
    <name type="scientific">Tanacetum coccineum</name>
    <dbReference type="NCBI Taxonomy" id="301880"/>
    <lineage>
        <taxon>Eukaryota</taxon>
        <taxon>Viridiplantae</taxon>
        <taxon>Streptophyta</taxon>
        <taxon>Embryophyta</taxon>
        <taxon>Tracheophyta</taxon>
        <taxon>Spermatophyta</taxon>
        <taxon>Magnoliopsida</taxon>
        <taxon>eudicotyledons</taxon>
        <taxon>Gunneridae</taxon>
        <taxon>Pentapetalae</taxon>
        <taxon>asterids</taxon>
        <taxon>campanulids</taxon>
        <taxon>Asterales</taxon>
        <taxon>Asteraceae</taxon>
        <taxon>Asteroideae</taxon>
        <taxon>Anthemideae</taxon>
        <taxon>Anthemidinae</taxon>
        <taxon>Tanacetum</taxon>
    </lineage>
</organism>
<feature type="compositionally biased region" description="Low complexity" evidence="1">
    <location>
        <begin position="234"/>
        <end position="245"/>
    </location>
</feature>
<name>A0ABQ5EHE3_9ASTR</name>
<evidence type="ECO:0000313" key="2">
    <source>
        <dbReference type="EMBL" id="GJT50341.1"/>
    </source>
</evidence>
<reference evidence="2" key="2">
    <citation type="submission" date="2022-01" db="EMBL/GenBank/DDBJ databases">
        <authorList>
            <person name="Yamashiro T."/>
            <person name="Shiraishi A."/>
            <person name="Satake H."/>
            <person name="Nakayama K."/>
        </authorList>
    </citation>
    <scope>NUCLEOTIDE SEQUENCE</scope>
</reference>
<keyword evidence="3" id="KW-1185">Reference proteome</keyword>
<accession>A0ABQ5EHE3</accession>
<evidence type="ECO:0000313" key="3">
    <source>
        <dbReference type="Proteomes" id="UP001151760"/>
    </source>
</evidence>
<dbReference type="EMBL" id="BQNB010016312">
    <property type="protein sequence ID" value="GJT50341.1"/>
    <property type="molecule type" value="Genomic_DNA"/>
</dbReference>
<dbReference type="Proteomes" id="UP001151760">
    <property type="component" value="Unassembled WGS sequence"/>
</dbReference>
<reference evidence="2" key="1">
    <citation type="journal article" date="2022" name="Int. J. Mol. Sci.">
        <title>Draft Genome of Tanacetum Coccineum: Genomic Comparison of Closely Related Tanacetum-Family Plants.</title>
        <authorList>
            <person name="Yamashiro T."/>
            <person name="Shiraishi A."/>
            <person name="Nakayama K."/>
            <person name="Satake H."/>
        </authorList>
    </citation>
    <scope>NUCLEOTIDE SEQUENCE</scope>
</reference>
<feature type="region of interest" description="Disordered" evidence="1">
    <location>
        <begin position="225"/>
        <end position="247"/>
    </location>
</feature>
<proteinExistence type="predicted"/>
<protein>
    <recommendedName>
        <fullName evidence="4">Ty3 transposon capsid-like protein domain-containing protein</fullName>
    </recommendedName>
</protein>
<comment type="caution">
    <text evidence="2">The sequence shown here is derived from an EMBL/GenBank/DDBJ whole genome shotgun (WGS) entry which is preliminary data.</text>
</comment>
<evidence type="ECO:0008006" key="4">
    <source>
        <dbReference type="Google" id="ProtNLM"/>
    </source>
</evidence>
<gene>
    <name evidence="2" type="ORF">Tco_0976498</name>
</gene>
<sequence length="315" mass="35816">MPPRRGTRIRTRTRTTLATATATTPMTDAAIRALIAQSVADALAKQEIQRYINLNGDGSQGFGSGITRPVSPTRECTYSDFLICHPLNFKGTEGVVGLTQWFERKETVFHISNCAVENQVKYLHSSWCLIFETWWNSHVQDSLVQCRLWHALENSYGDDNCQELALMCGRMFPGESDEVEKYVGGLPDMIQGSVMASKPKTMREAIEIANDLIDEKVRAYAKRQAENKRKFDNNNKAQQQPPKKQSVAMAYTARSGERKEYIETLPLCNKCKFHHNGPWTTKYVNYKKVGYLRRDCWNPTATSNQRTITGLVNYV</sequence>